<sequence length="100" mass="11359">MKTLLIFISLIYMLSFLEVDEDERNQNYGNEEHSYVIVSGDAVTAKIISGGTSKCYSPVTIPQGIDDFTSVFKLSFTNNYFAHLYYPSNKIYLNNSILLI</sequence>
<gene>
    <name evidence="1" type="ORF">P0M35_04335</name>
</gene>
<evidence type="ECO:0000313" key="2">
    <source>
        <dbReference type="Proteomes" id="UP001221302"/>
    </source>
</evidence>
<protein>
    <submittedName>
        <fullName evidence="1">Uncharacterized protein</fullName>
    </submittedName>
</protein>
<dbReference type="Proteomes" id="UP001221302">
    <property type="component" value="Unassembled WGS sequence"/>
</dbReference>
<comment type="caution">
    <text evidence="1">The sequence shown here is derived from an EMBL/GenBank/DDBJ whole genome shotgun (WGS) entry which is preliminary data.</text>
</comment>
<organism evidence="1 2">
    <name type="scientific">Stygiobacter electus</name>
    <dbReference type="NCBI Taxonomy" id="3032292"/>
    <lineage>
        <taxon>Bacteria</taxon>
        <taxon>Pseudomonadati</taxon>
        <taxon>Ignavibacteriota</taxon>
        <taxon>Ignavibacteria</taxon>
        <taxon>Ignavibacteriales</taxon>
        <taxon>Melioribacteraceae</taxon>
        <taxon>Stygiobacter</taxon>
    </lineage>
</organism>
<dbReference type="AlphaFoldDB" id="A0AAE3NZ28"/>
<name>A0AAE3NZ28_9BACT</name>
<dbReference type="EMBL" id="JARGDL010000004">
    <property type="protein sequence ID" value="MDF1611367.1"/>
    <property type="molecule type" value="Genomic_DNA"/>
</dbReference>
<keyword evidence="2" id="KW-1185">Reference proteome</keyword>
<reference evidence="1" key="1">
    <citation type="submission" date="2023-03" db="EMBL/GenBank/DDBJ databases">
        <title>Stygiobacter electus gen. nov., sp. nov., facultatively anaerobic thermotolerant bacterium of the class Ignavibacteria from a well of Yessentuki mineral water deposit.</title>
        <authorList>
            <person name="Podosokorskaya O.A."/>
            <person name="Elcheninov A.G."/>
            <person name="Petrova N.F."/>
            <person name="Zavarzina D.G."/>
            <person name="Kublanov I.V."/>
            <person name="Merkel A.Y."/>
        </authorList>
    </citation>
    <scope>NUCLEOTIDE SEQUENCE</scope>
    <source>
        <strain evidence="1">09-Me</strain>
    </source>
</reference>
<proteinExistence type="predicted"/>
<evidence type="ECO:0000313" key="1">
    <source>
        <dbReference type="EMBL" id="MDF1611367.1"/>
    </source>
</evidence>
<accession>A0AAE3NZ28</accession>
<dbReference type="RefSeq" id="WP_321535134.1">
    <property type="nucleotide sequence ID" value="NZ_JARGDL010000004.1"/>
</dbReference>